<evidence type="ECO:0000256" key="1">
    <source>
        <dbReference type="SAM" id="MobiDB-lite"/>
    </source>
</evidence>
<evidence type="ECO:0000313" key="2">
    <source>
        <dbReference type="EMBL" id="QUC19330.1"/>
    </source>
</evidence>
<accession>A0A8E5HPK2</accession>
<dbReference type="KEGG" id="uvi:66064349"/>
<protein>
    <submittedName>
        <fullName evidence="2">Uncharacterized protein</fullName>
    </submittedName>
</protein>
<dbReference type="EMBL" id="CP072755">
    <property type="protein sequence ID" value="QUC19330.1"/>
    <property type="molecule type" value="Genomic_DNA"/>
</dbReference>
<evidence type="ECO:0000313" key="3">
    <source>
        <dbReference type="Proteomes" id="UP000027002"/>
    </source>
</evidence>
<dbReference type="RefSeq" id="XP_042997003.1">
    <property type="nucleotide sequence ID" value="XM_043141069.1"/>
</dbReference>
<feature type="region of interest" description="Disordered" evidence="1">
    <location>
        <begin position="95"/>
        <end position="210"/>
    </location>
</feature>
<dbReference type="GeneID" id="66064349"/>
<proteinExistence type="predicted"/>
<organism evidence="2 3">
    <name type="scientific">Ustilaginoidea virens</name>
    <name type="common">Rice false smut fungus</name>
    <name type="synonym">Villosiclava virens</name>
    <dbReference type="NCBI Taxonomy" id="1159556"/>
    <lineage>
        <taxon>Eukaryota</taxon>
        <taxon>Fungi</taxon>
        <taxon>Dikarya</taxon>
        <taxon>Ascomycota</taxon>
        <taxon>Pezizomycotina</taxon>
        <taxon>Sordariomycetes</taxon>
        <taxon>Hypocreomycetidae</taxon>
        <taxon>Hypocreales</taxon>
        <taxon>Clavicipitaceae</taxon>
        <taxon>Ustilaginoidea</taxon>
    </lineage>
</organism>
<name>A0A8E5HPK2_USTVR</name>
<dbReference type="AlphaFoldDB" id="A0A8E5HPK2"/>
<feature type="compositionally biased region" description="Low complexity" evidence="1">
    <location>
        <begin position="139"/>
        <end position="154"/>
    </location>
</feature>
<gene>
    <name evidence="2" type="ORF">UV8b_03571</name>
</gene>
<sequence length="210" mass="22467">MPLLGCRLGRSLGTGPDRTVDFCNGFRCRFSGAIDPEELRCRMSRAGADSRIRLQTLLGEFIPENPAADSLERFIPESPAADSLELEQVPGLSCTVSAANPSDSSCPRSGTQSPASRSRRQAPPPPYNPLGHVTPPTGPGTSSPASAQPANPQAQLPPRPSKLGNQLLPPPLPFPPERRGWHLPPPPFPHARNNHRVSQSRQGRAAAHPP</sequence>
<keyword evidence="3" id="KW-1185">Reference proteome</keyword>
<dbReference type="Proteomes" id="UP000027002">
    <property type="component" value="Chromosome 3"/>
</dbReference>
<feature type="compositionally biased region" description="Polar residues" evidence="1">
    <location>
        <begin position="95"/>
        <end position="111"/>
    </location>
</feature>
<reference evidence="2" key="1">
    <citation type="submission" date="2020-03" db="EMBL/GenBank/DDBJ databases">
        <title>A mixture of massive structural variations and highly conserved coding sequences in Ustilaginoidea virens genome.</title>
        <authorList>
            <person name="Zhang K."/>
            <person name="Zhao Z."/>
            <person name="Zhang Z."/>
            <person name="Li Y."/>
            <person name="Hsiang T."/>
            <person name="Sun W."/>
        </authorList>
    </citation>
    <scope>NUCLEOTIDE SEQUENCE</scope>
    <source>
        <strain evidence="2">UV-8b</strain>
    </source>
</reference>